<dbReference type="InterPro" id="IPR013538">
    <property type="entry name" value="ASHA1/2-like_C"/>
</dbReference>
<dbReference type="Pfam" id="PF08327">
    <property type="entry name" value="AHSA1"/>
    <property type="match status" value="1"/>
</dbReference>
<keyword evidence="4" id="KW-1185">Reference proteome</keyword>
<feature type="non-terminal residue" evidence="3">
    <location>
        <position position="1"/>
    </location>
</feature>
<comment type="caution">
    <text evidence="3">The sequence shown here is derived from an EMBL/GenBank/DDBJ whole genome shotgun (WGS) entry which is preliminary data.</text>
</comment>
<organism evidence="3 4">
    <name type="scientific">Amycolatopsis acidiphila</name>
    <dbReference type="NCBI Taxonomy" id="715473"/>
    <lineage>
        <taxon>Bacteria</taxon>
        <taxon>Bacillati</taxon>
        <taxon>Actinomycetota</taxon>
        <taxon>Actinomycetes</taxon>
        <taxon>Pseudonocardiales</taxon>
        <taxon>Pseudonocardiaceae</taxon>
        <taxon>Amycolatopsis</taxon>
    </lineage>
</organism>
<name>A0A557ZW53_9PSEU</name>
<gene>
    <name evidence="3" type="ORF">FNH06_35200</name>
</gene>
<evidence type="ECO:0000313" key="3">
    <source>
        <dbReference type="EMBL" id="TVT16178.1"/>
    </source>
</evidence>
<dbReference type="AlphaFoldDB" id="A0A557ZW53"/>
<sequence>TWDDGTQRDWGEILAWEPPSGFTMTWLVTPTATEVELSFKELGPALTRVAVEHRGWEKLSDEELRAACALPGGYSGGAHARGWAAILGRLAEACEGAE</sequence>
<dbReference type="Gene3D" id="3.30.530.20">
    <property type="match status" value="1"/>
</dbReference>
<protein>
    <recommendedName>
        <fullName evidence="2">Activator of Hsp90 ATPase homologue 1/2-like C-terminal domain-containing protein</fullName>
    </recommendedName>
</protein>
<dbReference type="SUPFAM" id="SSF55961">
    <property type="entry name" value="Bet v1-like"/>
    <property type="match status" value="1"/>
</dbReference>
<evidence type="ECO:0000256" key="1">
    <source>
        <dbReference type="ARBA" id="ARBA00006817"/>
    </source>
</evidence>
<evidence type="ECO:0000259" key="2">
    <source>
        <dbReference type="Pfam" id="PF08327"/>
    </source>
</evidence>
<evidence type="ECO:0000313" key="4">
    <source>
        <dbReference type="Proteomes" id="UP000318578"/>
    </source>
</evidence>
<comment type="similarity">
    <text evidence="1">Belongs to the AHA1 family.</text>
</comment>
<dbReference type="EMBL" id="VJZA01000106">
    <property type="protein sequence ID" value="TVT16178.1"/>
    <property type="molecule type" value="Genomic_DNA"/>
</dbReference>
<accession>A0A557ZW53</accession>
<dbReference type="RefSeq" id="WP_186383584.1">
    <property type="nucleotide sequence ID" value="NZ_VJZA01000106.1"/>
</dbReference>
<reference evidence="3 4" key="1">
    <citation type="submission" date="2019-07" db="EMBL/GenBank/DDBJ databases">
        <title>New species of Amycolatopsis and Streptomyces.</title>
        <authorList>
            <person name="Duangmal K."/>
            <person name="Teo W.F.A."/>
            <person name="Lipun K."/>
        </authorList>
    </citation>
    <scope>NUCLEOTIDE SEQUENCE [LARGE SCALE GENOMIC DNA]</scope>
    <source>
        <strain evidence="3 4">JCM 30562</strain>
    </source>
</reference>
<dbReference type="InterPro" id="IPR023393">
    <property type="entry name" value="START-like_dom_sf"/>
</dbReference>
<dbReference type="Proteomes" id="UP000318578">
    <property type="component" value="Unassembled WGS sequence"/>
</dbReference>
<feature type="domain" description="Activator of Hsp90 ATPase homologue 1/2-like C-terminal" evidence="2">
    <location>
        <begin position="3"/>
        <end position="93"/>
    </location>
</feature>
<proteinExistence type="inferred from homology"/>